<proteinExistence type="predicted"/>
<accession>A0AAV4NUL9</accession>
<protein>
    <submittedName>
        <fullName evidence="1">Uncharacterized protein</fullName>
    </submittedName>
</protein>
<evidence type="ECO:0000313" key="2">
    <source>
        <dbReference type="Proteomes" id="UP001054837"/>
    </source>
</evidence>
<organism evidence="1 2">
    <name type="scientific">Caerostris darwini</name>
    <dbReference type="NCBI Taxonomy" id="1538125"/>
    <lineage>
        <taxon>Eukaryota</taxon>
        <taxon>Metazoa</taxon>
        <taxon>Ecdysozoa</taxon>
        <taxon>Arthropoda</taxon>
        <taxon>Chelicerata</taxon>
        <taxon>Arachnida</taxon>
        <taxon>Araneae</taxon>
        <taxon>Araneomorphae</taxon>
        <taxon>Entelegynae</taxon>
        <taxon>Araneoidea</taxon>
        <taxon>Araneidae</taxon>
        <taxon>Caerostris</taxon>
    </lineage>
</organism>
<dbReference type="AlphaFoldDB" id="A0AAV4NUL9"/>
<reference evidence="1 2" key="1">
    <citation type="submission" date="2021-06" db="EMBL/GenBank/DDBJ databases">
        <title>Caerostris darwini draft genome.</title>
        <authorList>
            <person name="Kono N."/>
            <person name="Arakawa K."/>
        </authorList>
    </citation>
    <scope>NUCLEOTIDE SEQUENCE [LARGE SCALE GENOMIC DNA]</scope>
</reference>
<evidence type="ECO:0000313" key="1">
    <source>
        <dbReference type="EMBL" id="GIX88570.1"/>
    </source>
</evidence>
<sequence length="100" mass="11496">MLSKDFFLEPSHPACKVFFPSHKRRHSPPLPFLPLHLPGNTPFLRPLTEAEVRAHLINISPQRIDAPHARCRSMLPSSPPPRYPPNDFFVWCTLSCTLWS</sequence>
<dbReference type="Proteomes" id="UP001054837">
    <property type="component" value="Unassembled WGS sequence"/>
</dbReference>
<name>A0AAV4NUL9_9ARAC</name>
<dbReference type="EMBL" id="BPLQ01002086">
    <property type="protein sequence ID" value="GIX88570.1"/>
    <property type="molecule type" value="Genomic_DNA"/>
</dbReference>
<keyword evidence="2" id="KW-1185">Reference proteome</keyword>
<comment type="caution">
    <text evidence="1">The sequence shown here is derived from an EMBL/GenBank/DDBJ whole genome shotgun (WGS) entry which is preliminary data.</text>
</comment>
<gene>
    <name evidence="1" type="ORF">CDAR_308741</name>
</gene>